<proteinExistence type="predicted"/>
<keyword evidence="2" id="KW-0472">Membrane</keyword>
<dbReference type="GeneID" id="62168045"/>
<reference evidence="3" key="1">
    <citation type="submission" date="2020-03" db="EMBL/GenBank/DDBJ databases">
        <authorList>
            <person name="He L."/>
        </authorList>
    </citation>
    <scope>NUCLEOTIDE SEQUENCE</scope>
    <source>
        <strain evidence="3">CkLH20</strain>
    </source>
</reference>
<dbReference type="RefSeq" id="XP_038739755.1">
    <property type="nucleotide sequence ID" value="XM_038894971.1"/>
</dbReference>
<comment type="caution">
    <text evidence="3">The sequence shown here is derived from an EMBL/GenBank/DDBJ whole genome shotgun (WGS) entry which is preliminary data.</text>
</comment>
<organism evidence="3 4">
    <name type="scientific">Colletotrichum karsti</name>
    <dbReference type="NCBI Taxonomy" id="1095194"/>
    <lineage>
        <taxon>Eukaryota</taxon>
        <taxon>Fungi</taxon>
        <taxon>Dikarya</taxon>
        <taxon>Ascomycota</taxon>
        <taxon>Pezizomycotina</taxon>
        <taxon>Sordariomycetes</taxon>
        <taxon>Hypocreomycetidae</taxon>
        <taxon>Glomerellales</taxon>
        <taxon>Glomerellaceae</taxon>
        <taxon>Colletotrichum</taxon>
        <taxon>Colletotrichum boninense species complex</taxon>
    </lineage>
</organism>
<keyword evidence="2" id="KW-1133">Transmembrane helix</keyword>
<evidence type="ECO:0000313" key="4">
    <source>
        <dbReference type="Proteomes" id="UP000781932"/>
    </source>
</evidence>
<sequence length="528" mass="57966">MRCARSVTFGHGQVIRKQATPRQDRPAQPRPPPRDASTTVAPRPPPPPPAANAISTAVASRAPAAPLGSSQVRTTTTTNNTVRQHSSRTNIMNQNNNVYNTTIHATSRSESSTSRPGPDENPLPQPPSRWLAWVSPAWPWLNAALAVVKAVLGSCTKPLVIVCVVLLLVNFLATSIGNALSSSSTWIRALQIPAWLTYLPFLSRGDGNTEPSAQETPPGTTPVPPPATELTQTFSEGIRGAVAVHFTANEIWRHLARLASLEIAQPLLRPSPWPETRASANTLRQHSDDLRSATEQRQASVRRGMARLQRDLDMFPAQDAVPESGMLGRVVAAIVTRVKSLFLTPEQMLTEPWLTALRRLGTLHDLLAEARARLDEDMDKMQAWEVGTALRSVSVQSCAVAEEFNGELRGLDGHAVGQDPNETPDGTVEIFRNTVMQASRVSSFGCRVSREAQGWWGTRLEQARREHDWLAEEQDMVRSMMDSIRAGNEAKTTGQVEERMRDILRRWRGQADKCWGGDGLLPGTDLDC</sequence>
<gene>
    <name evidence="3" type="ORF">CkaCkLH20_12258</name>
</gene>
<dbReference type="Proteomes" id="UP000781932">
    <property type="component" value="Unassembled WGS sequence"/>
</dbReference>
<keyword evidence="2" id="KW-0812">Transmembrane</keyword>
<dbReference type="EMBL" id="JAATWM020000056">
    <property type="protein sequence ID" value="KAF9870294.1"/>
    <property type="molecule type" value="Genomic_DNA"/>
</dbReference>
<dbReference type="AlphaFoldDB" id="A0A9P6HU52"/>
<feature type="region of interest" description="Disordered" evidence="1">
    <location>
        <begin position="206"/>
        <end position="228"/>
    </location>
</feature>
<protein>
    <submittedName>
        <fullName evidence="3">Uncharacterized protein</fullName>
    </submittedName>
</protein>
<feature type="transmembrane region" description="Helical" evidence="2">
    <location>
        <begin position="159"/>
        <end position="180"/>
    </location>
</feature>
<feature type="compositionally biased region" description="Basic and acidic residues" evidence="1">
    <location>
        <begin position="285"/>
        <end position="294"/>
    </location>
</feature>
<evidence type="ECO:0000313" key="3">
    <source>
        <dbReference type="EMBL" id="KAF9870294.1"/>
    </source>
</evidence>
<evidence type="ECO:0000256" key="1">
    <source>
        <dbReference type="SAM" id="MobiDB-lite"/>
    </source>
</evidence>
<accession>A0A9P6HU52</accession>
<name>A0A9P6HU52_9PEZI</name>
<reference evidence="3" key="2">
    <citation type="submission" date="2020-11" db="EMBL/GenBank/DDBJ databases">
        <title>Whole genome sequencing of Colletotrichum sp.</title>
        <authorList>
            <person name="Li H."/>
        </authorList>
    </citation>
    <scope>NUCLEOTIDE SEQUENCE</scope>
    <source>
        <strain evidence="3">CkLH20</strain>
    </source>
</reference>
<feature type="region of interest" description="Disordered" evidence="1">
    <location>
        <begin position="1"/>
        <end position="125"/>
    </location>
</feature>
<feature type="region of interest" description="Disordered" evidence="1">
    <location>
        <begin position="274"/>
        <end position="299"/>
    </location>
</feature>
<feature type="compositionally biased region" description="Low complexity" evidence="1">
    <location>
        <begin position="69"/>
        <end position="84"/>
    </location>
</feature>
<evidence type="ECO:0000256" key="2">
    <source>
        <dbReference type="SAM" id="Phobius"/>
    </source>
</evidence>
<keyword evidence="4" id="KW-1185">Reference proteome</keyword>
<feature type="compositionally biased region" description="Polar residues" evidence="1">
    <location>
        <begin position="87"/>
        <end position="115"/>
    </location>
</feature>